<dbReference type="InterPro" id="IPR010992">
    <property type="entry name" value="IHF-like_DNA-bd_dom_sf"/>
</dbReference>
<dbReference type="GO" id="GO:0030261">
    <property type="term" value="P:chromosome condensation"/>
    <property type="evidence" value="ECO:0007669"/>
    <property type="project" value="UniProtKB-KW"/>
</dbReference>
<accession>A0A8I1EAL3</accession>
<comment type="caution">
    <text evidence="7">The sequence shown here is derived from an EMBL/GenBank/DDBJ whole genome shotgun (WGS) entry which is preliminary data.</text>
</comment>
<protein>
    <submittedName>
        <fullName evidence="7">HU family DNA-binding protein</fullName>
    </submittedName>
</protein>
<keyword evidence="4" id="KW-0226">DNA condensation</keyword>
<dbReference type="SUPFAM" id="SSF47729">
    <property type="entry name" value="IHF-like DNA-binding proteins"/>
    <property type="match status" value="1"/>
</dbReference>
<dbReference type="AlphaFoldDB" id="A0A8I1EAL3"/>
<proteinExistence type="inferred from homology"/>
<evidence type="ECO:0000313" key="8">
    <source>
        <dbReference type="Proteomes" id="UP000637061"/>
    </source>
</evidence>
<dbReference type="Pfam" id="PF00216">
    <property type="entry name" value="Bac_DNA_binding"/>
    <property type="match status" value="1"/>
</dbReference>
<evidence type="ECO:0000256" key="6">
    <source>
        <dbReference type="RuleBase" id="RU003939"/>
    </source>
</evidence>
<keyword evidence="5 7" id="KW-0238">DNA-binding</keyword>
<evidence type="ECO:0000313" key="7">
    <source>
        <dbReference type="EMBL" id="MBI6882929.1"/>
    </source>
</evidence>
<organism evidence="7 8">
    <name type="scientific">Pseudomonas putida</name>
    <name type="common">Arthrobacter siderocapsulatus</name>
    <dbReference type="NCBI Taxonomy" id="303"/>
    <lineage>
        <taxon>Bacteria</taxon>
        <taxon>Pseudomonadati</taxon>
        <taxon>Pseudomonadota</taxon>
        <taxon>Gammaproteobacteria</taxon>
        <taxon>Pseudomonadales</taxon>
        <taxon>Pseudomonadaceae</taxon>
        <taxon>Pseudomonas</taxon>
    </lineage>
</organism>
<evidence type="ECO:0000256" key="2">
    <source>
        <dbReference type="ARBA" id="ARBA00010529"/>
    </source>
</evidence>
<sequence>MTTKSLIDFLAAEADVSKKDAAAMLKALPKAIETALIAEKRVVLPNVASFKLVHKAARMGRNPQTGAALEIKARNVAKITPVGDLSKAIAATV</sequence>
<dbReference type="PANTHER" id="PTHR33175">
    <property type="entry name" value="DNA-BINDING PROTEIN HU"/>
    <property type="match status" value="1"/>
</dbReference>
<dbReference type="GO" id="GO:0005829">
    <property type="term" value="C:cytosol"/>
    <property type="evidence" value="ECO:0007669"/>
    <property type="project" value="TreeGrafter"/>
</dbReference>
<dbReference type="GO" id="GO:0030527">
    <property type="term" value="F:structural constituent of chromatin"/>
    <property type="evidence" value="ECO:0007669"/>
    <property type="project" value="InterPro"/>
</dbReference>
<evidence type="ECO:0000256" key="1">
    <source>
        <dbReference type="ARBA" id="ARBA00003819"/>
    </source>
</evidence>
<comment type="function">
    <text evidence="1">Histone-like DNA-binding protein which is capable of wrapping DNA to stabilize it, and thus to prevent its denaturation under extreme environmental conditions.</text>
</comment>
<evidence type="ECO:0000256" key="4">
    <source>
        <dbReference type="ARBA" id="ARBA00023067"/>
    </source>
</evidence>
<dbReference type="Proteomes" id="UP000637061">
    <property type="component" value="Unassembled WGS sequence"/>
</dbReference>
<dbReference type="RefSeq" id="WP_198746553.1">
    <property type="nucleotide sequence ID" value="NZ_JAEHTE010000002.1"/>
</dbReference>
<dbReference type="GO" id="GO:0003677">
    <property type="term" value="F:DNA binding"/>
    <property type="evidence" value="ECO:0007669"/>
    <property type="project" value="UniProtKB-KW"/>
</dbReference>
<gene>
    <name evidence="7" type="ORF">JEU22_03305</name>
</gene>
<evidence type="ECO:0000256" key="5">
    <source>
        <dbReference type="ARBA" id="ARBA00023125"/>
    </source>
</evidence>
<dbReference type="PANTHER" id="PTHR33175:SF3">
    <property type="entry name" value="DNA-BINDING PROTEIN HU-BETA"/>
    <property type="match status" value="1"/>
</dbReference>
<reference evidence="7" key="1">
    <citation type="submission" date="2020-12" db="EMBL/GenBank/DDBJ databases">
        <title>Enhanced detection system for hospital associated transmission using whole genome sequencing surveillance.</title>
        <authorList>
            <person name="Harrison L.H."/>
            <person name="Van Tyne D."/>
            <person name="Marsh J.W."/>
            <person name="Griffith M.P."/>
            <person name="Snyder D.J."/>
            <person name="Cooper V.S."/>
            <person name="Mustapha M."/>
        </authorList>
    </citation>
    <scope>NUCLEOTIDE SEQUENCE</scope>
    <source>
        <strain evidence="7">PSB00042</strain>
    </source>
</reference>
<comment type="similarity">
    <text evidence="2 6">Belongs to the bacterial histone-like protein family.</text>
</comment>
<comment type="subunit">
    <text evidence="3">Heterodimer of an alpha and a beta chain.</text>
</comment>
<name>A0A8I1EAL3_PSEPU</name>
<dbReference type="EMBL" id="JAEHTE010000002">
    <property type="protein sequence ID" value="MBI6882929.1"/>
    <property type="molecule type" value="Genomic_DNA"/>
</dbReference>
<dbReference type="Gene3D" id="4.10.520.10">
    <property type="entry name" value="IHF-like DNA-binding proteins"/>
    <property type="match status" value="1"/>
</dbReference>
<dbReference type="InterPro" id="IPR000119">
    <property type="entry name" value="Hist_DNA-bd"/>
</dbReference>
<dbReference type="SMART" id="SM00411">
    <property type="entry name" value="BHL"/>
    <property type="match status" value="1"/>
</dbReference>
<evidence type="ECO:0000256" key="3">
    <source>
        <dbReference type="ARBA" id="ARBA00011870"/>
    </source>
</evidence>